<organism evidence="1 2">
    <name type="scientific">Bradyrhizobium barranii subsp. apii</name>
    <dbReference type="NCBI Taxonomy" id="2819348"/>
    <lineage>
        <taxon>Bacteria</taxon>
        <taxon>Pseudomonadati</taxon>
        <taxon>Pseudomonadota</taxon>
        <taxon>Alphaproteobacteria</taxon>
        <taxon>Hyphomicrobiales</taxon>
        <taxon>Nitrobacteraceae</taxon>
        <taxon>Bradyrhizobium</taxon>
        <taxon>Bradyrhizobium barranii</taxon>
    </lineage>
</organism>
<dbReference type="EMBL" id="CP096255">
    <property type="protein sequence ID" value="UPT84197.1"/>
    <property type="molecule type" value="Genomic_DNA"/>
</dbReference>
<dbReference type="RefSeq" id="WP_166095913.1">
    <property type="nucleotide sequence ID" value="NZ_CP096251.1"/>
</dbReference>
<evidence type="ECO:0000313" key="2">
    <source>
        <dbReference type="Proteomes" id="UP000551709"/>
    </source>
</evidence>
<dbReference type="AlphaFoldDB" id="A0A8T5V9V3"/>
<sequence>MPDHLSFSALDRHAALSGSDNGFPWYAGAMLAVEASEVVRLRCEKLSRGDEAAGQEAALMVSEKIAAAFEAAASLLAGATPAAVVQRYREHVAANARRLSANEAP</sequence>
<reference evidence="1" key="2">
    <citation type="submission" date="2022-04" db="EMBL/GenBank/DDBJ databases">
        <authorList>
            <person name="Bromfield E.S.P."/>
            <person name="Cloutier S."/>
        </authorList>
    </citation>
    <scope>NUCLEOTIDE SEQUENCE</scope>
    <source>
        <strain evidence="1">1S5</strain>
    </source>
</reference>
<reference evidence="1" key="1">
    <citation type="journal article" date="2017" name="Syst. Appl. Microbiol.">
        <title>Soybeans inoculated with root zone soils of Canadian native legumes harbour diverse and novel Bradyrhizobium spp. that possess agricultural potential.</title>
        <authorList>
            <person name="Bromfield E.S.P."/>
            <person name="Cloutier S."/>
            <person name="Tambong J.T."/>
            <person name="Tran Thi T.V."/>
        </authorList>
    </citation>
    <scope>NUCLEOTIDE SEQUENCE</scope>
    <source>
        <strain evidence="1">1S5</strain>
    </source>
</reference>
<accession>A0A8T5V9V3</accession>
<dbReference type="Proteomes" id="UP000551709">
    <property type="component" value="Chromosome"/>
</dbReference>
<gene>
    <name evidence="1" type="ORF">HAP41_0000027895</name>
</gene>
<proteinExistence type="predicted"/>
<name>A0A8T5V9V3_9BRAD</name>
<evidence type="ECO:0000313" key="1">
    <source>
        <dbReference type="EMBL" id="UPT84197.1"/>
    </source>
</evidence>
<protein>
    <submittedName>
        <fullName evidence="1">Uncharacterized protein</fullName>
    </submittedName>
</protein>